<feature type="transmembrane region" description="Helical" evidence="11">
    <location>
        <begin position="302"/>
        <end position="322"/>
    </location>
</feature>
<dbReference type="GO" id="GO:0015293">
    <property type="term" value="F:symporter activity"/>
    <property type="evidence" value="ECO:0007669"/>
    <property type="project" value="UniProtKB-KW"/>
</dbReference>
<dbReference type="Proteomes" id="UP000505377">
    <property type="component" value="Chromosome"/>
</dbReference>
<evidence type="ECO:0000256" key="11">
    <source>
        <dbReference type="SAM" id="Phobius"/>
    </source>
</evidence>
<name>A0A6M6JB56_9PSEU</name>
<dbReference type="Gene3D" id="1.20.1250.20">
    <property type="entry name" value="MFS general substrate transporter like domains"/>
    <property type="match status" value="2"/>
</dbReference>
<dbReference type="AlphaFoldDB" id="A0A6M6JB56"/>
<evidence type="ECO:0000256" key="4">
    <source>
        <dbReference type="ARBA" id="ARBA00022475"/>
    </source>
</evidence>
<protein>
    <recommendedName>
        <fullName evidence="10">Putative proline/betaine transporter</fullName>
    </recommendedName>
</protein>
<dbReference type="FunFam" id="1.20.1250.20:FF:000001">
    <property type="entry name" value="Dicarboxylate MFS transporter"/>
    <property type="match status" value="1"/>
</dbReference>
<evidence type="ECO:0000259" key="12">
    <source>
        <dbReference type="PROSITE" id="PS50850"/>
    </source>
</evidence>
<feature type="transmembrane region" description="Helical" evidence="11">
    <location>
        <begin position="272"/>
        <end position="290"/>
    </location>
</feature>
<organism evidence="13 14">
    <name type="scientific">Pseudonocardia broussonetiae</name>
    <dbReference type="NCBI Taxonomy" id="2736640"/>
    <lineage>
        <taxon>Bacteria</taxon>
        <taxon>Bacillati</taxon>
        <taxon>Actinomycetota</taxon>
        <taxon>Actinomycetes</taxon>
        <taxon>Pseudonocardiales</taxon>
        <taxon>Pseudonocardiaceae</taxon>
        <taxon>Pseudonocardia</taxon>
    </lineage>
</organism>
<keyword evidence="4" id="KW-1003">Cell membrane</keyword>
<comment type="similarity">
    <text evidence="2">Belongs to the major facilitator superfamily. Metabolite:H+ Symporter (MHS) family (TC 2.A.1.6) family.</text>
</comment>
<accession>A0A6M6JB56</accession>
<feature type="transmembrane region" description="Helical" evidence="11">
    <location>
        <begin position="142"/>
        <end position="166"/>
    </location>
</feature>
<reference evidence="13 14" key="1">
    <citation type="submission" date="2020-05" db="EMBL/GenBank/DDBJ databases">
        <authorList>
            <person name="Mo P."/>
        </authorList>
    </citation>
    <scope>NUCLEOTIDE SEQUENCE [LARGE SCALE GENOMIC DNA]</scope>
    <source>
        <strain evidence="13 14">Gen01</strain>
    </source>
</reference>
<evidence type="ECO:0000256" key="1">
    <source>
        <dbReference type="ARBA" id="ARBA00004651"/>
    </source>
</evidence>
<evidence type="ECO:0000256" key="3">
    <source>
        <dbReference type="ARBA" id="ARBA00022448"/>
    </source>
</evidence>
<dbReference type="InterPro" id="IPR005829">
    <property type="entry name" value="Sugar_transporter_CS"/>
</dbReference>
<comment type="subcellular location">
    <subcellularLocation>
        <location evidence="1">Cell membrane</location>
        <topology evidence="1">Multi-pass membrane protein</topology>
    </subcellularLocation>
</comment>
<feature type="transmembrane region" description="Helical" evidence="11">
    <location>
        <begin position="113"/>
        <end position="136"/>
    </location>
</feature>
<gene>
    <name evidence="13" type="ORF">HOP40_02085</name>
</gene>
<evidence type="ECO:0000313" key="13">
    <source>
        <dbReference type="EMBL" id="QJY44776.1"/>
    </source>
</evidence>
<comment type="function">
    <text evidence="9">May be a proton symporter involved in the uptake of osmolytes such as proline and glycine betaine.</text>
</comment>
<evidence type="ECO:0000256" key="6">
    <source>
        <dbReference type="ARBA" id="ARBA00022847"/>
    </source>
</evidence>
<feature type="domain" description="Major facilitator superfamily (MFS) profile" evidence="12">
    <location>
        <begin position="40"/>
        <end position="450"/>
    </location>
</feature>
<feature type="transmembrane region" description="Helical" evidence="11">
    <location>
        <begin position="365"/>
        <end position="387"/>
    </location>
</feature>
<dbReference type="SUPFAM" id="SSF103473">
    <property type="entry name" value="MFS general substrate transporter"/>
    <property type="match status" value="1"/>
</dbReference>
<feature type="transmembrane region" description="Helical" evidence="11">
    <location>
        <begin position="212"/>
        <end position="231"/>
    </location>
</feature>
<dbReference type="KEGG" id="pbro:HOP40_02085"/>
<evidence type="ECO:0000256" key="2">
    <source>
        <dbReference type="ARBA" id="ARBA00008240"/>
    </source>
</evidence>
<dbReference type="InterPro" id="IPR036259">
    <property type="entry name" value="MFS_trans_sf"/>
</dbReference>
<keyword evidence="3" id="KW-0813">Transport</keyword>
<evidence type="ECO:0000256" key="10">
    <source>
        <dbReference type="ARBA" id="ARBA00039918"/>
    </source>
</evidence>
<keyword evidence="6" id="KW-0769">Symport</keyword>
<keyword evidence="14" id="KW-1185">Reference proteome</keyword>
<dbReference type="PANTHER" id="PTHR43528:SF1">
    <property type="entry name" value="ALPHA-KETOGLUTARATE PERMEASE"/>
    <property type="match status" value="1"/>
</dbReference>
<feature type="transmembrane region" description="Helical" evidence="11">
    <location>
        <begin position="425"/>
        <end position="446"/>
    </location>
</feature>
<dbReference type="PANTHER" id="PTHR43528">
    <property type="entry name" value="ALPHA-KETOGLUTARATE PERMEASE"/>
    <property type="match status" value="1"/>
</dbReference>
<proteinExistence type="inferred from homology"/>
<dbReference type="GO" id="GO:0005886">
    <property type="term" value="C:plasma membrane"/>
    <property type="evidence" value="ECO:0007669"/>
    <property type="project" value="UniProtKB-SubCell"/>
</dbReference>
<keyword evidence="8 11" id="KW-0472">Membrane</keyword>
<dbReference type="PROSITE" id="PS00217">
    <property type="entry name" value="SUGAR_TRANSPORT_2"/>
    <property type="match status" value="1"/>
</dbReference>
<keyword evidence="7 11" id="KW-1133">Transmembrane helix</keyword>
<evidence type="ECO:0000256" key="5">
    <source>
        <dbReference type="ARBA" id="ARBA00022692"/>
    </source>
</evidence>
<feature type="transmembrane region" description="Helical" evidence="11">
    <location>
        <begin position="79"/>
        <end position="101"/>
    </location>
</feature>
<sequence length="457" mass="48073">MTQHDAHPELLLEEPGHQPAPVAPGTAAPDPAADRAFRRTVVGAVIGSVVEFYEFSAYGVLATTMAAVFFPIADPTVALLSSLAVFALAFFARPLGGFFWGPLGDRIGRKRTLALTILLMSGSTLLMGLLPGYAVIGVAAPVLLVVLRFLQGFSCGGEVSGAVSFIAEQAPAARRGFYVSLIVVGATLGTLLGTVVPAALLLTLSPEAMVEWGWRIPFLLALPLGVVAVYIRRRLDETPYFLELKRRQGRRRNPIAAALSGRRQWRLLSQSVLITSLNAASFFMLVGYLPSFTVRTLGLKGAMAFMPTVLAIVTMLGAELVAARLSDRIGRRPVLLASGVWLLVLSWPAFLLITSGAMGPMVAGLVVMGIGAGAFTAVTNPAIIELFSTSVRVTGHGITYNLAIAVFGGSAPYLLTWLGDASGSAVVGAFYIMAVALIAIPAVLSIPEMAGKPLKTG</sequence>
<dbReference type="PROSITE" id="PS00216">
    <property type="entry name" value="SUGAR_TRANSPORT_1"/>
    <property type="match status" value="1"/>
</dbReference>
<dbReference type="InterPro" id="IPR005828">
    <property type="entry name" value="MFS_sugar_transport-like"/>
</dbReference>
<dbReference type="InterPro" id="IPR051084">
    <property type="entry name" value="H+-coupled_symporters"/>
</dbReference>
<keyword evidence="5 11" id="KW-0812">Transmembrane</keyword>
<dbReference type="EMBL" id="CP053564">
    <property type="protein sequence ID" value="QJY44776.1"/>
    <property type="molecule type" value="Genomic_DNA"/>
</dbReference>
<dbReference type="Pfam" id="PF00083">
    <property type="entry name" value="Sugar_tr"/>
    <property type="match status" value="2"/>
</dbReference>
<evidence type="ECO:0000256" key="7">
    <source>
        <dbReference type="ARBA" id="ARBA00022989"/>
    </source>
</evidence>
<dbReference type="RefSeq" id="WP_172154151.1">
    <property type="nucleotide sequence ID" value="NZ_CP053564.1"/>
</dbReference>
<feature type="transmembrane region" description="Helical" evidence="11">
    <location>
        <begin position="334"/>
        <end position="353"/>
    </location>
</feature>
<dbReference type="PROSITE" id="PS50850">
    <property type="entry name" value="MFS"/>
    <property type="match status" value="1"/>
</dbReference>
<feature type="transmembrane region" description="Helical" evidence="11">
    <location>
        <begin position="399"/>
        <end position="419"/>
    </location>
</feature>
<dbReference type="InterPro" id="IPR020846">
    <property type="entry name" value="MFS_dom"/>
</dbReference>
<feature type="transmembrane region" description="Helical" evidence="11">
    <location>
        <begin position="178"/>
        <end position="200"/>
    </location>
</feature>
<evidence type="ECO:0000313" key="14">
    <source>
        <dbReference type="Proteomes" id="UP000505377"/>
    </source>
</evidence>
<evidence type="ECO:0000256" key="9">
    <source>
        <dbReference type="ARBA" id="ARBA00037295"/>
    </source>
</evidence>
<evidence type="ECO:0000256" key="8">
    <source>
        <dbReference type="ARBA" id="ARBA00023136"/>
    </source>
</evidence>